<dbReference type="SUPFAM" id="SSF53850">
    <property type="entry name" value="Periplasmic binding protein-like II"/>
    <property type="match status" value="1"/>
</dbReference>
<dbReference type="AlphaFoldDB" id="A0A4Y5SRJ1"/>
<organism evidence="6 7">
    <name type="scientific">Paracoccus liaowanqingii</name>
    <dbReference type="NCBI Taxonomy" id="2560053"/>
    <lineage>
        <taxon>Bacteria</taxon>
        <taxon>Pseudomonadati</taxon>
        <taxon>Pseudomonadota</taxon>
        <taxon>Alphaproteobacteria</taxon>
        <taxon>Rhodobacterales</taxon>
        <taxon>Paracoccaceae</taxon>
        <taxon>Paracoccus</taxon>
    </lineage>
</organism>
<dbReference type="PROSITE" id="PS51257">
    <property type="entry name" value="PROKAR_LIPOPROTEIN"/>
    <property type="match status" value="1"/>
</dbReference>
<evidence type="ECO:0000259" key="5">
    <source>
        <dbReference type="PROSITE" id="PS50931"/>
    </source>
</evidence>
<evidence type="ECO:0000313" key="6">
    <source>
        <dbReference type="EMBL" id="QDA36117.1"/>
    </source>
</evidence>
<dbReference type="RefSeq" id="WP_139615906.1">
    <property type="nucleotide sequence ID" value="NZ_CP040761.1"/>
</dbReference>
<dbReference type="Gene3D" id="3.40.190.290">
    <property type="match status" value="1"/>
</dbReference>
<sequence length="323" mass="34515">MSNAPARLMLKPAQLRLILEIAEAGQLQQAAASCGLSQPAASRLLAETERQLGAALFERHPKGMAPTEIGASVLRRAGVILDEMQGLAGDVRALAGGLAGSVRVGAVTGPAVDYLVAAIRQIKAEAPEAEVTVDVMPSRELLGHLVAGDMDFVLARILPEFDSRELLIQPMRDEKVSFCVRLGHPLDHGRPVGLAQLLDQPWIMQSRGAPIREATLDAFASAGLSEPRNVVNSPSLLFTVSYLAQSDAIAPLSDEVVALLTDPPVSARFARLPLQGQISVPPYYLLSLRRRPPSPLAERLRACVIEKSRQRPGPTDPRPGAAP</sequence>
<dbReference type="PANTHER" id="PTHR30419">
    <property type="entry name" value="HTH-TYPE TRANSCRIPTIONAL REGULATOR YBHD"/>
    <property type="match status" value="1"/>
</dbReference>
<dbReference type="EMBL" id="CP040761">
    <property type="protein sequence ID" value="QDA36117.1"/>
    <property type="molecule type" value="Genomic_DNA"/>
</dbReference>
<dbReference type="Pfam" id="PF00126">
    <property type="entry name" value="HTH_1"/>
    <property type="match status" value="1"/>
</dbReference>
<proteinExistence type="inferred from homology"/>
<dbReference type="KEGG" id="plia:E4191_18525"/>
<reference evidence="7" key="1">
    <citation type="submission" date="2019-05" db="EMBL/GenBank/DDBJ databases">
        <title>Tamlana fucoidanivorans sp. nov., isolated from the surface of algae collected from Fujian province in China.</title>
        <authorList>
            <person name="Li J."/>
        </authorList>
    </citation>
    <scope>NUCLEOTIDE SEQUENCE [LARGE SCALE GENOMIC DNA]</scope>
    <source>
        <strain evidence="7">2251</strain>
        <plasmid evidence="7">unnamed5</plasmid>
    </source>
</reference>
<dbReference type="GO" id="GO:0003700">
    <property type="term" value="F:DNA-binding transcription factor activity"/>
    <property type="evidence" value="ECO:0007669"/>
    <property type="project" value="InterPro"/>
</dbReference>
<dbReference type="GO" id="GO:0003677">
    <property type="term" value="F:DNA binding"/>
    <property type="evidence" value="ECO:0007669"/>
    <property type="project" value="UniProtKB-KW"/>
</dbReference>
<keyword evidence="2" id="KW-0805">Transcription regulation</keyword>
<evidence type="ECO:0000313" key="7">
    <source>
        <dbReference type="Proteomes" id="UP000296374"/>
    </source>
</evidence>
<comment type="similarity">
    <text evidence="1">Belongs to the LysR transcriptional regulatory family.</text>
</comment>
<dbReference type="InterPro" id="IPR036388">
    <property type="entry name" value="WH-like_DNA-bd_sf"/>
</dbReference>
<name>A0A4Y5SRJ1_9RHOB</name>
<dbReference type="Pfam" id="PF03466">
    <property type="entry name" value="LysR_substrate"/>
    <property type="match status" value="1"/>
</dbReference>
<dbReference type="Proteomes" id="UP000296374">
    <property type="component" value="Plasmid unnamed5"/>
</dbReference>
<evidence type="ECO:0000256" key="2">
    <source>
        <dbReference type="ARBA" id="ARBA00023015"/>
    </source>
</evidence>
<keyword evidence="3" id="KW-0238">DNA-binding</keyword>
<dbReference type="PROSITE" id="PS50931">
    <property type="entry name" value="HTH_LYSR"/>
    <property type="match status" value="1"/>
</dbReference>
<dbReference type="PANTHER" id="PTHR30419:SF8">
    <property type="entry name" value="NITROGEN ASSIMILATION TRANSCRIPTIONAL ACTIVATOR-RELATED"/>
    <property type="match status" value="1"/>
</dbReference>
<dbReference type="InterPro" id="IPR005119">
    <property type="entry name" value="LysR_subst-bd"/>
</dbReference>
<protein>
    <submittedName>
        <fullName evidence="6">LysR family transcriptional regulator</fullName>
    </submittedName>
</protein>
<dbReference type="InterPro" id="IPR050950">
    <property type="entry name" value="HTH-type_LysR_regulators"/>
</dbReference>
<dbReference type="Gene3D" id="1.10.10.10">
    <property type="entry name" value="Winged helix-like DNA-binding domain superfamily/Winged helix DNA-binding domain"/>
    <property type="match status" value="1"/>
</dbReference>
<dbReference type="GO" id="GO:0005829">
    <property type="term" value="C:cytosol"/>
    <property type="evidence" value="ECO:0007669"/>
    <property type="project" value="TreeGrafter"/>
</dbReference>
<evidence type="ECO:0000256" key="1">
    <source>
        <dbReference type="ARBA" id="ARBA00009437"/>
    </source>
</evidence>
<keyword evidence="6" id="KW-0614">Plasmid</keyword>
<gene>
    <name evidence="6" type="ORF">E4191_18525</name>
</gene>
<geneLocation type="plasmid" evidence="6 7">
    <name>unnamed5</name>
</geneLocation>
<dbReference type="SUPFAM" id="SSF46785">
    <property type="entry name" value="Winged helix' DNA-binding domain"/>
    <property type="match status" value="1"/>
</dbReference>
<evidence type="ECO:0000256" key="3">
    <source>
        <dbReference type="ARBA" id="ARBA00023125"/>
    </source>
</evidence>
<keyword evidence="4" id="KW-0804">Transcription</keyword>
<dbReference type="InterPro" id="IPR000847">
    <property type="entry name" value="LysR_HTH_N"/>
</dbReference>
<feature type="domain" description="HTH lysR-type" evidence="5">
    <location>
        <begin position="10"/>
        <end position="67"/>
    </location>
</feature>
<evidence type="ECO:0000256" key="4">
    <source>
        <dbReference type="ARBA" id="ARBA00023163"/>
    </source>
</evidence>
<dbReference type="InterPro" id="IPR036390">
    <property type="entry name" value="WH_DNA-bd_sf"/>
</dbReference>
<accession>A0A4Y5SRJ1</accession>